<dbReference type="SMART" id="SM00179">
    <property type="entry name" value="EGF_CA"/>
    <property type="match status" value="5"/>
</dbReference>
<feature type="domain" description="EGF-like" evidence="11">
    <location>
        <begin position="571"/>
        <end position="613"/>
    </location>
</feature>
<reference evidence="14" key="2">
    <citation type="submission" date="2025-08" db="UniProtKB">
        <authorList>
            <consortium name="Ensembl"/>
        </authorList>
    </citation>
    <scope>IDENTIFICATION</scope>
</reference>
<evidence type="ECO:0000313" key="14">
    <source>
        <dbReference type="Ensembl" id="ENSAOCP00000001235.2"/>
    </source>
</evidence>
<keyword evidence="8" id="KW-0424">Laminin EGF-like domain</keyword>
<dbReference type="FunFam" id="2.10.25.10:FF:000040">
    <property type="entry name" value="Stabilin 2"/>
    <property type="match status" value="4"/>
</dbReference>
<dbReference type="GO" id="GO:0005540">
    <property type="term" value="F:hyaluronic acid binding"/>
    <property type="evidence" value="ECO:0007669"/>
    <property type="project" value="InterPro"/>
</dbReference>
<feature type="domain" description="EGF-like" evidence="11">
    <location>
        <begin position="1294"/>
        <end position="1334"/>
    </location>
</feature>
<dbReference type="PROSITE" id="PS00022">
    <property type="entry name" value="EGF_1"/>
    <property type="match status" value="4"/>
</dbReference>
<feature type="disulfide bond" evidence="9">
    <location>
        <begin position="468"/>
        <end position="477"/>
    </location>
</feature>
<dbReference type="PROSITE" id="PS50026">
    <property type="entry name" value="EGF_3"/>
    <property type="match status" value="12"/>
</dbReference>
<feature type="disulfide bond" evidence="9">
    <location>
        <begin position="1324"/>
        <end position="1333"/>
    </location>
</feature>
<feature type="domain" description="EGF-like" evidence="11">
    <location>
        <begin position="1418"/>
        <end position="1458"/>
    </location>
</feature>
<dbReference type="Pfam" id="PF12947">
    <property type="entry name" value="EGF_3"/>
    <property type="match status" value="9"/>
</dbReference>
<dbReference type="STRING" id="80972.ENSAOCP00000001235"/>
<keyword evidence="7" id="KW-0325">Glycoprotein</keyword>
<dbReference type="SMART" id="SM00554">
    <property type="entry name" value="FAS1"/>
    <property type="match status" value="2"/>
</dbReference>
<feature type="domain" description="EGF-like" evidence="11">
    <location>
        <begin position="614"/>
        <end position="656"/>
    </location>
</feature>
<evidence type="ECO:0000256" key="2">
    <source>
        <dbReference type="ARBA" id="ARBA00022536"/>
    </source>
</evidence>
<evidence type="ECO:0000256" key="4">
    <source>
        <dbReference type="ARBA" id="ARBA00022989"/>
    </source>
</evidence>
<evidence type="ECO:0000259" key="12">
    <source>
        <dbReference type="PROSITE" id="PS50213"/>
    </source>
</evidence>
<evidence type="ECO:0000256" key="9">
    <source>
        <dbReference type="PROSITE-ProRule" id="PRU00076"/>
    </source>
</evidence>
<accession>A0A3Q1AJG6</accession>
<feature type="domain" description="EGF-like" evidence="11">
    <location>
        <begin position="657"/>
        <end position="698"/>
    </location>
</feature>
<keyword evidence="6 9" id="KW-1015">Disulfide bond</keyword>
<dbReference type="PROSITE" id="PS01186">
    <property type="entry name" value="EGF_2"/>
    <property type="match status" value="10"/>
</dbReference>
<feature type="domain" description="FAS1" evidence="12">
    <location>
        <begin position="1075"/>
        <end position="1215"/>
    </location>
</feature>
<feature type="disulfide bond" evidence="9">
    <location>
        <begin position="864"/>
        <end position="881"/>
    </location>
</feature>
<dbReference type="Gene3D" id="2.30.180.10">
    <property type="entry name" value="FAS1 domain"/>
    <property type="match status" value="2"/>
</dbReference>
<dbReference type="SUPFAM" id="SSF57196">
    <property type="entry name" value="EGF/Laminin"/>
    <property type="match status" value="1"/>
</dbReference>
<dbReference type="PROSITE" id="PS50213">
    <property type="entry name" value="FAS1"/>
    <property type="match status" value="2"/>
</dbReference>
<dbReference type="Pfam" id="PF02469">
    <property type="entry name" value="Fasciclin"/>
    <property type="match status" value="2"/>
</dbReference>
<feature type="domain" description="EGF-like" evidence="11">
    <location>
        <begin position="1341"/>
        <end position="1380"/>
    </location>
</feature>
<dbReference type="InterPro" id="IPR001881">
    <property type="entry name" value="EGF-like_Ca-bd_dom"/>
</dbReference>
<evidence type="ECO:0000256" key="5">
    <source>
        <dbReference type="ARBA" id="ARBA00023136"/>
    </source>
</evidence>
<dbReference type="PANTHER" id="PTHR24038:SF8">
    <property type="entry name" value="STABILIN-1"/>
    <property type="match status" value="1"/>
</dbReference>
<evidence type="ECO:0000313" key="15">
    <source>
        <dbReference type="Proteomes" id="UP001501940"/>
    </source>
</evidence>
<keyword evidence="2 9" id="KW-0245">EGF-like domain</keyword>
<evidence type="ECO:0000259" key="13">
    <source>
        <dbReference type="PROSITE" id="PS50963"/>
    </source>
</evidence>
<dbReference type="Pfam" id="PF00193">
    <property type="entry name" value="Xlink"/>
    <property type="match status" value="1"/>
</dbReference>
<feature type="disulfide bond" evidence="10">
    <location>
        <begin position="1581"/>
        <end position="1602"/>
    </location>
</feature>
<dbReference type="InterPro" id="IPR000742">
    <property type="entry name" value="EGF"/>
</dbReference>
<reference evidence="14" key="3">
    <citation type="submission" date="2025-09" db="UniProtKB">
        <authorList>
            <consortium name="Ensembl"/>
        </authorList>
    </citation>
    <scope>IDENTIFICATION</scope>
</reference>
<evidence type="ECO:0000256" key="8">
    <source>
        <dbReference type="ARBA" id="ARBA00023292"/>
    </source>
</evidence>
<dbReference type="Ensembl" id="ENSAOCT00000013577.2">
    <property type="protein sequence ID" value="ENSAOCP00000001235.2"/>
    <property type="gene ID" value="ENSAOCG00000004227.2"/>
</dbReference>
<dbReference type="InterPro" id="IPR000782">
    <property type="entry name" value="FAS1_domain"/>
</dbReference>
<dbReference type="SMART" id="SM00181">
    <property type="entry name" value="EGF"/>
    <property type="match status" value="16"/>
</dbReference>
<evidence type="ECO:0000256" key="3">
    <source>
        <dbReference type="ARBA" id="ARBA00022692"/>
    </source>
</evidence>
<dbReference type="GO" id="GO:0016020">
    <property type="term" value="C:membrane"/>
    <property type="evidence" value="ECO:0007669"/>
    <property type="project" value="UniProtKB-SubCell"/>
</dbReference>
<dbReference type="InterPro" id="IPR056806">
    <property type="entry name" value="EGF_STAB1-2"/>
</dbReference>
<dbReference type="GO" id="GO:0007155">
    <property type="term" value="P:cell adhesion"/>
    <property type="evidence" value="ECO:0007669"/>
    <property type="project" value="InterPro"/>
</dbReference>
<feature type="disulfide bond" evidence="9">
    <location>
        <begin position="883"/>
        <end position="892"/>
    </location>
</feature>
<feature type="disulfide bond" evidence="9">
    <location>
        <begin position="839"/>
        <end position="848"/>
    </location>
</feature>
<dbReference type="SUPFAM" id="SSF56436">
    <property type="entry name" value="C-type lectin-like"/>
    <property type="match status" value="1"/>
</dbReference>
<keyword evidence="3" id="KW-0812">Transmembrane</keyword>
<keyword evidence="5" id="KW-0472">Membrane</keyword>
<feature type="domain" description="EGF-like" evidence="11">
    <location>
        <begin position="817"/>
        <end position="849"/>
    </location>
</feature>
<feature type="domain" description="EGF-like" evidence="11">
    <location>
        <begin position="933"/>
        <end position="974"/>
    </location>
</feature>
<evidence type="ECO:0000256" key="6">
    <source>
        <dbReference type="ARBA" id="ARBA00023157"/>
    </source>
</evidence>
<dbReference type="InterPro" id="IPR016186">
    <property type="entry name" value="C-type_lectin-like/link_sf"/>
</dbReference>
<dbReference type="GeneTree" id="ENSGT00940000157928"/>
<dbReference type="PROSITE" id="PS01241">
    <property type="entry name" value="LINK_1"/>
    <property type="match status" value="1"/>
</dbReference>
<feature type="domain" description="Link" evidence="13">
    <location>
        <begin position="1535"/>
        <end position="1628"/>
    </location>
</feature>
<keyword evidence="4" id="KW-1133">Transmembrane helix</keyword>
<evidence type="ECO:0000256" key="10">
    <source>
        <dbReference type="PROSITE-ProRule" id="PRU00323"/>
    </source>
</evidence>
<dbReference type="InterPro" id="IPR000538">
    <property type="entry name" value="Link_dom"/>
</dbReference>
<dbReference type="Gene3D" id="2.10.25.10">
    <property type="entry name" value="Laminin"/>
    <property type="match status" value="11"/>
</dbReference>
<feature type="domain" description="EGF-like" evidence="11">
    <location>
        <begin position="438"/>
        <end position="478"/>
    </location>
</feature>
<dbReference type="SUPFAM" id="SSF82153">
    <property type="entry name" value="FAS1 domain"/>
    <property type="match status" value="2"/>
</dbReference>
<dbReference type="InterPro" id="IPR036378">
    <property type="entry name" value="FAS1_dom_sf"/>
</dbReference>
<comment type="caution">
    <text evidence="9">Lacks conserved residue(s) required for the propagation of feature annotation.</text>
</comment>
<comment type="subcellular location">
    <subcellularLocation>
        <location evidence="1">Membrane</location>
        <topology evidence="1">Single-pass membrane protein</topology>
    </subcellularLocation>
</comment>
<dbReference type="InterPro" id="IPR024731">
    <property type="entry name" value="NELL2-like_EGF"/>
</dbReference>
<dbReference type="Gene3D" id="2.170.300.10">
    <property type="entry name" value="Tie2 ligand-binding domain superfamily"/>
    <property type="match status" value="1"/>
</dbReference>
<sequence length="1672" mass="181396">GDGEAASCECLPGYRRNNQNKCMFLSPGVCSQRDCDVNAQCSSQGSRISCVCKPDYEGDGRVCLPRNPCSDNNGGCPSNSTVCVFKGANKVSSGPNPGGTGPGSVSDPVLSDTCHSSATCRTELDGRPRCVCEASEIGDGRRCYGNLMERLMELDRSEKGCSLLLNHNGPFTAFVPLLKTPLTVRIPSFMFILMEEPSRFYSVVLRDLPAANGIIHIIDRPIRSSFDIVAPEGGNIKLNSESFNHSSVSLFLQNCGSPPPLKGPGPITVFVPTNQAIDRARDGSILFFMHLQLTVDDLSALPRIQTMANQMITIRVSDDGRILLGDKRVQLASTNIMASNGVIHMIDGLLFPPSILPILPHRCDVTESKITVGPCVHCSYLYETQCPHGTVEMDSHQVGCEYVTSPLRSLLSKGCAKFCNATKQVRGPSICPGFYGPDCKPCIGGFQHPCYDKGTCFDGIHGNGSCSCQPGLSGIACHICSDPNKHGERCNEECRCVHGVCDNRPGSGGVCRRGSCLVGFSGDLCDKTAMPCNSDGLQEHCHVHAYCTHTGLHTTCLCRDGYEGDGYSCSPINPCMKNNRGGCDSNAQCVFVRPGEASCACAEGWTGDGKVCVEINNCDLETRGGCSPNADCNHIGPGQSECVCKTGYMGNGIVCDLIDPCLKNNGGCHELATCQLKEGGTHTCTCPDGYAGDGNICYGNLLEVKTHLSSPGPAAAALVEETGGGVVFETFFFCLVSLFVSFCRLVSCFCRLVSVSVRIYQNRVSVRINQNRVSVRIYENRVSVRIYQTNPAPVCLQDHTCCPGFYGHECFKCPGDVGSWCSNHGECQDGNHGNGECRCYEGFHGTACEDCEPGRYGANCSSKCVCNHGKCEDGLAGSGRCVCYKGWRGASCSAGERDKCTHTCQYNTTYMQHTSNIHPSYIITCSVCPHLSELDLCSRSNGGCSKFAFCRSVSAGERTCSCMEGYTGDGVVCLEVDGCLVNNGGCHMSADCIRTGPNMVRTRLLLRNMSGGFHFDNGGCHRSARCEYMGQGQRNCTCRSGYIGDGLDCRGSTHTVSHMTSDITLSAPDPAPSCCVSVLQEIYRQPQFSFFRSMMMDSGMLPVLHTSIHQPFTMFWPTDRALEALPAERQRWLTSPDHQDQLAATIKAHIIRNSRLMNVGQPTSSSSYRSMHGSTIKYRCDRSLGAVLINDNEARVVERFLSFSEGLAYGIDQLLEPPGLGAFCDSIENKTTSGTTERCFNYRGRYGYGYRRSRWYTHHVDDDLDDTFNRRGCKRTCWFPSWVQKCCKNHYSRDCQVCPGGLEAPCGNHGTCDDGVLGSGSCTCFRGFRGKACELCIRGYYGPNCTACVCGEHGRCDDGVEGSGQCVCRPGWEGERLTCDFMVEVDPECRHCHPQADCEPGFGCRCKPGFQGNGTFCTPDLCSEYNGGCHLNADCNQTDLQVNCTCHSGYQGDGYSCEPINRCVEETNGGCSDFASCKFTGPNERECECLPGYVGNGVQCLQKVVPPVDRCLEANGGCAAVASCKDLHYHENTAGVFHLRSPEGKYKMNFSRAAASCQEEDATLATVQQLGDAQQLGMHLCVAGWLDGGKVGYPTRFPSVRCGDNHVGLVMYKDPVDQSNPYDAYCYRLRDVSCSCPAGYIGNGDFCHSVLTDVLAMYSNFSMFYKVRTSNI</sequence>
<dbReference type="Proteomes" id="UP001501940">
    <property type="component" value="Chromosome 5"/>
</dbReference>
<dbReference type="PANTHER" id="PTHR24038">
    <property type="entry name" value="STABILIN"/>
    <property type="match status" value="1"/>
</dbReference>
<feature type="domain" description="EGF-like" evidence="11">
    <location>
        <begin position="1459"/>
        <end position="1501"/>
    </location>
</feature>
<evidence type="ECO:0000259" key="11">
    <source>
        <dbReference type="PROSITE" id="PS50026"/>
    </source>
</evidence>
<dbReference type="PROSITE" id="PS50963">
    <property type="entry name" value="LINK_2"/>
    <property type="match status" value="1"/>
</dbReference>
<proteinExistence type="predicted"/>
<dbReference type="InterPro" id="IPR016187">
    <property type="entry name" value="CTDL_fold"/>
</dbReference>
<dbReference type="GO" id="GO:0005509">
    <property type="term" value="F:calcium ion binding"/>
    <property type="evidence" value="ECO:0007669"/>
    <property type="project" value="InterPro"/>
</dbReference>
<evidence type="ECO:0000256" key="1">
    <source>
        <dbReference type="ARBA" id="ARBA00004167"/>
    </source>
</evidence>
<feature type="domain" description="FAS1" evidence="12">
    <location>
        <begin position="232"/>
        <end position="350"/>
    </location>
</feature>
<organism evidence="14 15">
    <name type="scientific">Amphiprion ocellaris</name>
    <name type="common">Clown anemonefish</name>
    <dbReference type="NCBI Taxonomy" id="80972"/>
    <lineage>
        <taxon>Eukaryota</taxon>
        <taxon>Metazoa</taxon>
        <taxon>Chordata</taxon>
        <taxon>Craniata</taxon>
        <taxon>Vertebrata</taxon>
        <taxon>Euteleostomi</taxon>
        <taxon>Actinopterygii</taxon>
        <taxon>Neopterygii</taxon>
        <taxon>Teleostei</taxon>
        <taxon>Neoteleostei</taxon>
        <taxon>Acanthomorphata</taxon>
        <taxon>Ovalentaria</taxon>
        <taxon>Pomacentridae</taxon>
        <taxon>Amphiprion</taxon>
    </lineage>
</organism>
<protein>
    <recommendedName>
        <fullName evidence="16">Stabilin 1</fullName>
    </recommendedName>
</protein>
<evidence type="ECO:0000256" key="7">
    <source>
        <dbReference type="ARBA" id="ARBA00023180"/>
    </source>
</evidence>
<gene>
    <name evidence="14" type="primary">STAB1</name>
</gene>
<name>A0A3Q1AJG6_AMPOC</name>
<dbReference type="Gene3D" id="3.10.100.10">
    <property type="entry name" value="Mannose-Binding Protein A, subunit A"/>
    <property type="match status" value="1"/>
</dbReference>
<dbReference type="SMART" id="SM00445">
    <property type="entry name" value="LINK"/>
    <property type="match status" value="1"/>
</dbReference>
<feature type="disulfide bond" evidence="10">
    <location>
        <begin position="1557"/>
        <end position="1626"/>
    </location>
</feature>
<dbReference type="FunFam" id="2.30.180.10:FF:000005">
    <property type="entry name" value="Stabilin 2"/>
    <property type="match status" value="1"/>
</dbReference>
<dbReference type="InterPro" id="IPR009030">
    <property type="entry name" value="Growth_fac_rcpt_cys_sf"/>
</dbReference>
<feature type="domain" description="EGF-like" evidence="11">
    <location>
        <begin position="856"/>
        <end position="893"/>
    </location>
</feature>
<evidence type="ECO:0008006" key="16">
    <source>
        <dbReference type="Google" id="ProtNLM"/>
    </source>
</evidence>
<keyword evidence="15" id="KW-1185">Reference proteome</keyword>
<dbReference type="FunFam" id="3.10.100.10:FF:000001">
    <property type="entry name" value="Hyaluronan proteoglycan link protein 1"/>
    <property type="match status" value="1"/>
</dbReference>
<dbReference type="OMA" id="RCASHGH"/>
<feature type="domain" description="EGF-like" evidence="11">
    <location>
        <begin position="26"/>
        <end position="64"/>
    </location>
</feature>
<dbReference type="SUPFAM" id="SSF57184">
    <property type="entry name" value="Growth factor receptor domain"/>
    <property type="match status" value="1"/>
</dbReference>
<reference evidence="14 15" key="1">
    <citation type="submission" date="2022-01" db="EMBL/GenBank/DDBJ databases">
        <title>A chromosome-scale genome assembly of the false clownfish, Amphiprion ocellaris.</title>
        <authorList>
            <person name="Ryu T."/>
        </authorList>
    </citation>
    <scope>NUCLEOTIDE SEQUENCE [LARGE SCALE GENOMIC DNA]</scope>
</reference>
<dbReference type="Pfam" id="PF24887">
    <property type="entry name" value="EGF_STAB1-2"/>
    <property type="match status" value="1"/>
</dbReference>